<dbReference type="RefSeq" id="WP_161784756.1">
    <property type="nucleotide sequence ID" value="NZ_JBEAAL010000009.1"/>
</dbReference>
<organism evidence="1 2">
    <name type="scientific">Neorhizobium phenanthreniclasticum</name>
    <dbReference type="NCBI Taxonomy" id="3157917"/>
    <lineage>
        <taxon>Bacteria</taxon>
        <taxon>Pseudomonadati</taxon>
        <taxon>Pseudomonadota</taxon>
        <taxon>Alphaproteobacteria</taxon>
        <taxon>Hyphomicrobiales</taxon>
        <taxon>Rhizobiaceae</taxon>
        <taxon>Rhizobium/Agrobacterium group</taxon>
        <taxon>Neorhizobium</taxon>
    </lineage>
</organism>
<protein>
    <submittedName>
        <fullName evidence="1">Uncharacterized protein</fullName>
    </submittedName>
</protein>
<accession>A0ABV0M336</accession>
<evidence type="ECO:0000313" key="1">
    <source>
        <dbReference type="EMBL" id="MEQ1406255.1"/>
    </source>
</evidence>
<reference evidence="1 2" key="1">
    <citation type="submission" date="2024-05" db="EMBL/GenBank/DDBJ databases">
        <title>Neorhizobium sp. Rsf11, a plant growth promoting and heavy metal resistant PAH-degrader.</title>
        <authorList>
            <person name="Golubev S.N."/>
            <person name="Muratova A.Y."/>
            <person name="Markelova M.I."/>
        </authorList>
    </citation>
    <scope>NUCLEOTIDE SEQUENCE [LARGE SCALE GENOMIC DNA]</scope>
    <source>
        <strain evidence="1 2">Rsf11</strain>
    </source>
</reference>
<dbReference type="EMBL" id="JBEAAL010000009">
    <property type="protein sequence ID" value="MEQ1406255.1"/>
    <property type="molecule type" value="Genomic_DNA"/>
</dbReference>
<name>A0ABV0M336_9HYPH</name>
<evidence type="ECO:0000313" key="2">
    <source>
        <dbReference type="Proteomes" id="UP001496627"/>
    </source>
</evidence>
<comment type="caution">
    <text evidence="1">The sequence shown here is derived from an EMBL/GenBank/DDBJ whole genome shotgun (WGS) entry which is preliminary data.</text>
</comment>
<dbReference type="Proteomes" id="UP001496627">
    <property type="component" value="Unassembled WGS sequence"/>
</dbReference>
<gene>
    <name evidence="1" type="ORF">ABK249_15070</name>
</gene>
<proteinExistence type="predicted"/>
<sequence>MSPVRKRGLIIAMAGIPTLAGLLRVIPTGRIILYRAPLGEAIIMSAEPK</sequence>
<keyword evidence="2" id="KW-1185">Reference proteome</keyword>